<feature type="transmembrane region" description="Helical" evidence="1">
    <location>
        <begin position="140"/>
        <end position="158"/>
    </location>
</feature>
<keyword evidence="1" id="KW-0812">Transmembrane</keyword>
<protein>
    <submittedName>
        <fullName evidence="2">Uncharacterized protein</fullName>
    </submittedName>
</protein>
<feature type="transmembrane region" description="Helical" evidence="1">
    <location>
        <begin position="218"/>
        <end position="239"/>
    </location>
</feature>
<dbReference type="EMBL" id="KN834798">
    <property type="protein sequence ID" value="KIK56420.1"/>
    <property type="molecule type" value="Genomic_DNA"/>
</dbReference>
<accession>A0A0D0B066</accession>
<sequence length="310" mass="34688">MTPADQTVVQDAATYLYQHVIADIVSSGLFFGLYLMAFILTVRTYRIDGRSRKIILAGIVFSFLLACWDLWFSKLPRLLTYIKVGFINQSSNDININFQSADEAISGWNSALTWPFNVNLIIGDIIVCWRAHVIWNGPKYVKHVLTILMIVNAVLDIADAIMDDVTTAEFVVLDSVSSFVSFGVNLLATFMITVTAWKFYWSIRDLRYARTGINLRKLLLFLIESGSIFCVIQLVYALIQLPSLESTPALTLAIYLIGCLCNISAVLYPLAVIAFIDVLNSSMTDPSYLSETIANTKTVLSTPRLTLNEH</sequence>
<keyword evidence="3" id="KW-1185">Reference proteome</keyword>
<evidence type="ECO:0000256" key="1">
    <source>
        <dbReference type="SAM" id="Phobius"/>
    </source>
</evidence>
<proteinExistence type="predicted"/>
<keyword evidence="1" id="KW-0472">Membrane</keyword>
<feature type="transmembrane region" description="Helical" evidence="1">
    <location>
        <begin position="251"/>
        <end position="276"/>
    </location>
</feature>
<dbReference type="HOGENOM" id="CLU_071641_1_0_1"/>
<evidence type="ECO:0000313" key="2">
    <source>
        <dbReference type="EMBL" id="KIK56420.1"/>
    </source>
</evidence>
<gene>
    <name evidence="2" type="ORF">GYMLUDRAFT_76152</name>
</gene>
<evidence type="ECO:0000313" key="3">
    <source>
        <dbReference type="Proteomes" id="UP000053593"/>
    </source>
</evidence>
<feature type="transmembrane region" description="Helical" evidence="1">
    <location>
        <begin position="54"/>
        <end position="71"/>
    </location>
</feature>
<dbReference type="Proteomes" id="UP000053593">
    <property type="component" value="Unassembled WGS sequence"/>
</dbReference>
<organism evidence="2 3">
    <name type="scientific">Collybiopsis luxurians FD-317 M1</name>
    <dbReference type="NCBI Taxonomy" id="944289"/>
    <lineage>
        <taxon>Eukaryota</taxon>
        <taxon>Fungi</taxon>
        <taxon>Dikarya</taxon>
        <taxon>Basidiomycota</taxon>
        <taxon>Agaricomycotina</taxon>
        <taxon>Agaricomycetes</taxon>
        <taxon>Agaricomycetidae</taxon>
        <taxon>Agaricales</taxon>
        <taxon>Marasmiineae</taxon>
        <taxon>Omphalotaceae</taxon>
        <taxon>Collybiopsis</taxon>
        <taxon>Collybiopsis luxurians</taxon>
    </lineage>
</organism>
<feature type="transmembrane region" description="Helical" evidence="1">
    <location>
        <begin position="178"/>
        <end position="197"/>
    </location>
</feature>
<reference evidence="2 3" key="1">
    <citation type="submission" date="2014-04" db="EMBL/GenBank/DDBJ databases">
        <title>Evolutionary Origins and Diversification of the Mycorrhizal Mutualists.</title>
        <authorList>
            <consortium name="DOE Joint Genome Institute"/>
            <consortium name="Mycorrhizal Genomics Consortium"/>
            <person name="Kohler A."/>
            <person name="Kuo A."/>
            <person name="Nagy L.G."/>
            <person name="Floudas D."/>
            <person name="Copeland A."/>
            <person name="Barry K.W."/>
            <person name="Cichocki N."/>
            <person name="Veneault-Fourrey C."/>
            <person name="LaButti K."/>
            <person name="Lindquist E.A."/>
            <person name="Lipzen A."/>
            <person name="Lundell T."/>
            <person name="Morin E."/>
            <person name="Murat C."/>
            <person name="Riley R."/>
            <person name="Ohm R."/>
            <person name="Sun H."/>
            <person name="Tunlid A."/>
            <person name="Henrissat B."/>
            <person name="Grigoriev I.V."/>
            <person name="Hibbett D.S."/>
            <person name="Martin F."/>
        </authorList>
    </citation>
    <scope>NUCLEOTIDE SEQUENCE [LARGE SCALE GENOMIC DNA]</scope>
    <source>
        <strain evidence="2 3">FD-317 M1</strain>
    </source>
</reference>
<dbReference type="AlphaFoldDB" id="A0A0D0B066"/>
<name>A0A0D0B066_9AGAR</name>
<dbReference type="OrthoDB" id="3026602at2759"/>
<keyword evidence="1" id="KW-1133">Transmembrane helix</keyword>
<feature type="transmembrane region" description="Helical" evidence="1">
    <location>
        <begin position="114"/>
        <end position="133"/>
    </location>
</feature>
<feature type="transmembrane region" description="Helical" evidence="1">
    <location>
        <begin position="20"/>
        <end position="42"/>
    </location>
</feature>